<sequence length="70" mass="8000">MVELRKRLVTLDDFYCAAEGYTHLPPHIVTRFLIETYLVDLDLIKDFAADLDHRQRMPAAPARPYAALAA</sequence>
<comment type="caution">
    <text evidence="1">The sequence shown here is derived from an EMBL/GenBank/DDBJ whole genome shotgun (WGS) entry which is preliminary data.</text>
</comment>
<name>A0ABW9ZJX0_9HYPH</name>
<dbReference type="RefSeq" id="WP_161676246.1">
    <property type="nucleotide sequence ID" value="NZ_JAABLP010000003.1"/>
</dbReference>
<organism evidence="1 2">
    <name type="scientific">Pannonibacter tanglangensis</name>
    <dbReference type="NCBI Taxonomy" id="2750084"/>
    <lineage>
        <taxon>Bacteria</taxon>
        <taxon>Pseudomonadati</taxon>
        <taxon>Pseudomonadota</taxon>
        <taxon>Alphaproteobacteria</taxon>
        <taxon>Hyphomicrobiales</taxon>
        <taxon>Stappiaceae</taxon>
        <taxon>Pannonibacter</taxon>
    </lineage>
</organism>
<evidence type="ECO:0000313" key="2">
    <source>
        <dbReference type="Proteomes" id="UP000541347"/>
    </source>
</evidence>
<evidence type="ECO:0008006" key="3">
    <source>
        <dbReference type="Google" id="ProtNLM"/>
    </source>
</evidence>
<dbReference type="EMBL" id="JAABLP010000003">
    <property type="protein sequence ID" value="NBN64237.1"/>
    <property type="molecule type" value="Genomic_DNA"/>
</dbReference>
<keyword evidence="2" id="KW-1185">Reference proteome</keyword>
<accession>A0ABW9ZJX0</accession>
<dbReference type="Proteomes" id="UP000541347">
    <property type="component" value="Unassembled WGS sequence"/>
</dbReference>
<gene>
    <name evidence="1" type="ORF">GWI71_11145</name>
</gene>
<evidence type="ECO:0000313" key="1">
    <source>
        <dbReference type="EMBL" id="NBN64237.1"/>
    </source>
</evidence>
<proteinExistence type="predicted"/>
<reference evidence="1 2" key="1">
    <citation type="submission" date="2020-01" db="EMBL/GenBank/DDBJ databases">
        <authorList>
            <person name="Peng S.Y."/>
            <person name="Li J."/>
            <person name="Wang M."/>
            <person name="Wang L."/>
            <person name="Wang C.Q."/>
            <person name="Wang J.R."/>
        </authorList>
    </citation>
    <scope>NUCLEOTIDE SEQUENCE [LARGE SCALE GENOMIC DNA]</scope>
    <source>
        <strain evidence="1 2">XCT-34</strain>
    </source>
</reference>
<protein>
    <recommendedName>
        <fullName evidence="3">Pyocin activator protein PrtN</fullName>
    </recommendedName>
</protein>